<proteinExistence type="predicted"/>
<name>A0ABP3QIM0_9ACTN</name>
<accession>A0ABP3QIM0</accession>
<feature type="region of interest" description="Disordered" evidence="1">
    <location>
        <begin position="87"/>
        <end position="122"/>
    </location>
</feature>
<feature type="region of interest" description="Disordered" evidence="1">
    <location>
        <begin position="17"/>
        <end position="59"/>
    </location>
</feature>
<evidence type="ECO:0000313" key="2">
    <source>
        <dbReference type="EMBL" id="GAA0591421.1"/>
    </source>
</evidence>
<gene>
    <name evidence="2" type="ORF">GCM10010394_20940</name>
</gene>
<dbReference type="EMBL" id="BAAACA010000012">
    <property type="protein sequence ID" value="GAA0591421.1"/>
    <property type="molecule type" value="Genomic_DNA"/>
</dbReference>
<keyword evidence="3" id="KW-1185">Reference proteome</keyword>
<sequence>MDGTSISFWDVTRMGRAAWSGTPEPNRLRGIGQPTDRVVGRNGGQNVPEQNKAPPRVGRDFARGAAPGPVQLTAEWILGAGFWAPTPPLPESPPAGGRGLRPRARPSSAAEWVVARAVPRAP</sequence>
<evidence type="ECO:0000313" key="3">
    <source>
        <dbReference type="Proteomes" id="UP001500668"/>
    </source>
</evidence>
<comment type="caution">
    <text evidence="2">The sequence shown here is derived from an EMBL/GenBank/DDBJ whole genome shotgun (WGS) entry which is preliminary data.</text>
</comment>
<dbReference type="Proteomes" id="UP001500668">
    <property type="component" value="Unassembled WGS sequence"/>
</dbReference>
<reference evidence="3" key="1">
    <citation type="journal article" date="2019" name="Int. J. Syst. Evol. Microbiol.">
        <title>The Global Catalogue of Microorganisms (GCM) 10K type strain sequencing project: providing services to taxonomists for standard genome sequencing and annotation.</title>
        <authorList>
            <consortium name="The Broad Institute Genomics Platform"/>
            <consortium name="The Broad Institute Genome Sequencing Center for Infectious Disease"/>
            <person name="Wu L."/>
            <person name="Ma J."/>
        </authorList>
    </citation>
    <scope>NUCLEOTIDE SEQUENCE [LARGE SCALE GENOMIC DNA]</scope>
    <source>
        <strain evidence="3">JCM 5067</strain>
    </source>
</reference>
<organism evidence="2 3">
    <name type="scientific">Streptomyces crystallinus</name>
    <dbReference type="NCBI Taxonomy" id="68191"/>
    <lineage>
        <taxon>Bacteria</taxon>
        <taxon>Bacillati</taxon>
        <taxon>Actinomycetota</taxon>
        <taxon>Actinomycetes</taxon>
        <taxon>Kitasatosporales</taxon>
        <taxon>Streptomycetaceae</taxon>
        <taxon>Streptomyces</taxon>
    </lineage>
</organism>
<protein>
    <submittedName>
        <fullName evidence="2">Uncharacterized protein</fullName>
    </submittedName>
</protein>
<evidence type="ECO:0000256" key="1">
    <source>
        <dbReference type="SAM" id="MobiDB-lite"/>
    </source>
</evidence>